<evidence type="ECO:0000313" key="9">
    <source>
        <dbReference type="Proteomes" id="UP000192796"/>
    </source>
</evidence>
<comment type="caution">
    <text evidence="8">The sequence shown here is derived from an EMBL/GenBank/DDBJ whole genome shotgun (WGS) entry which is preliminary data.</text>
</comment>
<evidence type="ECO:0000256" key="6">
    <source>
        <dbReference type="RuleBase" id="RU362042"/>
    </source>
</evidence>
<reference evidence="8 9" key="1">
    <citation type="submission" date="2016-03" db="EMBL/GenBank/DDBJ databases">
        <title>Niastella vici sp. nov., isolated from farmland soil.</title>
        <authorList>
            <person name="Chen L."/>
            <person name="Wang D."/>
            <person name="Yang S."/>
            <person name="Wang G."/>
        </authorList>
    </citation>
    <scope>NUCLEOTIDE SEQUENCE [LARGE SCALE GENOMIC DNA]</scope>
    <source>
        <strain evidence="8 9">DJ57</strain>
    </source>
</reference>
<dbReference type="GO" id="GO:0009003">
    <property type="term" value="F:signal peptidase activity"/>
    <property type="evidence" value="ECO:0007669"/>
    <property type="project" value="UniProtKB-EC"/>
</dbReference>
<dbReference type="InterPro" id="IPR019533">
    <property type="entry name" value="Peptidase_S26"/>
</dbReference>
<sequence>MKKYQIILISVFGALVLLIVIGRLTNALQYYSVPTKSNEPTFKTGSHFLASNLFKPQRFDFICYKSTAPEYEKQTWFHRVCGMPGDIVEIRNGDLFVNGKNSDGPLNLKKLYVIPYAIAINLDFEEGEAIPLPGDSILAPLETIKQKDIIQKCRLYIDSKEDPAIHSTFGKPWSPYNFGPYTVPANTYFVMGDNRYRSMDSRYNGPVEKKNYLTTLF</sequence>
<dbReference type="RefSeq" id="WP_081155665.1">
    <property type="nucleotide sequence ID" value="NZ_LVYD01000113.1"/>
</dbReference>
<feature type="domain" description="Peptidase S26" evidence="7">
    <location>
        <begin position="11"/>
        <end position="213"/>
    </location>
</feature>
<dbReference type="NCBIfam" id="TIGR02227">
    <property type="entry name" value="sigpep_I_bact"/>
    <property type="match status" value="1"/>
</dbReference>
<dbReference type="GO" id="GO:0004252">
    <property type="term" value="F:serine-type endopeptidase activity"/>
    <property type="evidence" value="ECO:0007669"/>
    <property type="project" value="InterPro"/>
</dbReference>
<proteinExistence type="inferred from homology"/>
<dbReference type="InterPro" id="IPR019758">
    <property type="entry name" value="Pept_S26A_signal_pept_1_CS"/>
</dbReference>
<evidence type="ECO:0000256" key="1">
    <source>
        <dbReference type="ARBA" id="ARBA00000677"/>
    </source>
</evidence>
<gene>
    <name evidence="8" type="ORF">A3860_09030</name>
</gene>
<dbReference type="STRING" id="1703345.A3860_09030"/>
<organism evidence="8 9">
    <name type="scientific">Niastella vici</name>
    <dbReference type="NCBI Taxonomy" id="1703345"/>
    <lineage>
        <taxon>Bacteria</taxon>
        <taxon>Pseudomonadati</taxon>
        <taxon>Bacteroidota</taxon>
        <taxon>Chitinophagia</taxon>
        <taxon>Chitinophagales</taxon>
        <taxon>Chitinophagaceae</taxon>
        <taxon>Niastella</taxon>
    </lineage>
</organism>
<evidence type="ECO:0000256" key="2">
    <source>
        <dbReference type="ARBA" id="ARBA00009370"/>
    </source>
</evidence>
<dbReference type="Gene3D" id="2.10.109.10">
    <property type="entry name" value="Umud Fragment, subunit A"/>
    <property type="match status" value="1"/>
</dbReference>
<dbReference type="PROSITE" id="PS00761">
    <property type="entry name" value="SPASE_I_3"/>
    <property type="match status" value="1"/>
</dbReference>
<keyword evidence="6" id="KW-0645">Protease</keyword>
<dbReference type="SUPFAM" id="SSF51306">
    <property type="entry name" value="LexA/Signal peptidase"/>
    <property type="match status" value="1"/>
</dbReference>
<dbReference type="PANTHER" id="PTHR43390:SF1">
    <property type="entry name" value="CHLOROPLAST PROCESSING PEPTIDASE"/>
    <property type="match status" value="1"/>
</dbReference>
<dbReference type="Proteomes" id="UP000192796">
    <property type="component" value="Unassembled WGS sequence"/>
</dbReference>
<protein>
    <recommendedName>
        <fullName evidence="4 6">Signal peptidase I</fullName>
        <ecNumber evidence="3 6">3.4.21.89</ecNumber>
    </recommendedName>
</protein>
<evidence type="ECO:0000256" key="4">
    <source>
        <dbReference type="ARBA" id="ARBA00019232"/>
    </source>
</evidence>
<keyword evidence="9" id="KW-1185">Reference proteome</keyword>
<dbReference type="InterPro" id="IPR036286">
    <property type="entry name" value="LexA/Signal_pep-like_sf"/>
</dbReference>
<dbReference type="EC" id="3.4.21.89" evidence="3 6"/>
<dbReference type="Pfam" id="PF10502">
    <property type="entry name" value="Peptidase_S26"/>
    <property type="match status" value="1"/>
</dbReference>
<evidence type="ECO:0000313" key="8">
    <source>
        <dbReference type="EMBL" id="OQP57760.1"/>
    </source>
</evidence>
<dbReference type="GO" id="GO:0016020">
    <property type="term" value="C:membrane"/>
    <property type="evidence" value="ECO:0007669"/>
    <property type="project" value="UniProtKB-SubCell"/>
</dbReference>
<evidence type="ECO:0000256" key="5">
    <source>
        <dbReference type="ARBA" id="ARBA00022801"/>
    </source>
</evidence>
<dbReference type="EMBL" id="LVYD01000113">
    <property type="protein sequence ID" value="OQP57760.1"/>
    <property type="molecule type" value="Genomic_DNA"/>
</dbReference>
<keyword evidence="5 6" id="KW-0378">Hydrolase</keyword>
<dbReference type="PANTHER" id="PTHR43390">
    <property type="entry name" value="SIGNAL PEPTIDASE I"/>
    <property type="match status" value="1"/>
</dbReference>
<dbReference type="GO" id="GO:0006465">
    <property type="term" value="P:signal peptide processing"/>
    <property type="evidence" value="ECO:0007669"/>
    <property type="project" value="InterPro"/>
</dbReference>
<name>A0A1V9FHF4_9BACT</name>
<dbReference type="CDD" id="cd06530">
    <property type="entry name" value="S26_SPase_I"/>
    <property type="match status" value="2"/>
</dbReference>
<accession>A0A1V9FHF4</accession>
<comment type="catalytic activity">
    <reaction evidence="1 6">
        <text>Cleavage of hydrophobic, N-terminal signal or leader sequences from secreted and periplasmic proteins.</text>
        <dbReference type="EC" id="3.4.21.89"/>
    </reaction>
</comment>
<dbReference type="AlphaFoldDB" id="A0A1V9FHF4"/>
<dbReference type="OrthoDB" id="9802919at2"/>
<evidence type="ECO:0000259" key="7">
    <source>
        <dbReference type="Pfam" id="PF10502"/>
    </source>
</evidence>
<dbReference type="InterPro" id="IPR000223">
    <property type="entry name" value="Pept_S26A_signal_pept_1"/>
</dbReference>
<comment type="similarity">
    <text evidence="2 6">Belongs to the peptidase S26 family.</text>
</comment>
<dbReference type="PRINTS" id="PR00727">
    <property type="entry name" value="LEADERPTASE"/>
</dbReference>
<comment type="subcellular location">
    <subcellularLocation>
        <location evidence="6">Membrane</location>
        <topology evidence="6">Single-pass type II membrane protein</topology>
    </subcellularLocation>
</comment>
<evidence type="ECO:0000256" key="3">
    <source>
        <dbReference type="ARBA" id="ARBA00013208"/>
    </source>
</evidence>